<protein>
    <recommendedName>
        <fullName evidence="3">RND transporter</fullName>
    </recommendedName>
</protein>
<dbReference type="OrthoDB" id="1467821at2"/>
<reference evidence="1 2" key="2">
    <citation type="journal article" date="2009" name="PLoS ONE">
        <title>The photosynthetic apparatus and its regulation in the aerobic gammaproteobacterium Congregibacter litoralis gen. nov., sp. nov.</title>
        <authorList>
            <person name="Spring S."/>
            <person name="Lunsdorf H."/>
            <person name="Fuchs B.M."/>
            <person name="Tindall B.J."/>
        </authorList>
    </citation>
    <scope>NUCLEOTIDE SEQUENCE [LARGE SCALE GENOMIC DNA]</scope>
    <source>
        <strain evidence="1">KT71</strain>
    </source>
</reference>
<dbReference type="eggNOG" id="ENOG5032Y98">
    <property type="taxonomic scope" value="Bacteria"/>
</dbReference>
<reference evidence="1 2" key="1">
    <citation type="journal article" date="2007" name="Proc. Natl. Acad. Sci. U.S.A.">
        <title>Characterization of a marine gammaproteobacterium capable of aerobic anoxygenic photosynthesis.</title>
        <authorList>
            <person name="Fuchs B.M."/>
            <person name="Spring S."/>
            <person name="Teeling H."/>
            <person name="Quast C."/>
            <person name="Wulf J."/>
            <person name="Schattenhofer M."/>
            <person name="Yan S."/>
            <person name="Ferriera S."/>
            <person name="Johnson J."/>
            <person name="Glockner F.O."/>
            <person name="Amann R."/>
        </authorList>
    </citation>
    <scope>NUCLEOTIDE SEQUENCE [LARGE SCALE GENOMIC DNA]</scope>
    <source>
        <strain evidence="1">KT71</strain>
    </source>
</reference>
<sequence length="76" mass="8597">MRDLLKRIPLLPLIVLCLMLGLAPFNPEPHVWEKLKMLAGGELFRAVDIFDLLMHGTPWMLLAAKLGMSMSPKARE</sequence>
<dbReference type="HOGENOM" id="CLU_189883_0_0_6"/>
<name>A4ABQ3_9GAMM</name>
<dbReference type="AlphaFoldDB" id="A4ABQ3"/>
<comment type="caution">
    <text evidence="1">The sequence shown here is derived from an EMBL/GenBank/DDBJ whole genome shotgun (WGS) entry which is preliminary data.</text>
</comment>
<evidence type="ECO:0008006" key="3">
    <source>
        <dbReference type="Google" id="ProtNLM"/>
    </source>
</evidence>
<dbReference type="STRING" id="314285.KT71_06062"/>
<gene>
    <name evidence="1" type="ORF">KT71_06062</name>
</gene>
<keyword evidence="2" id="KW-1185">Reference proteome</keyword>
<evidence type="ECO:0000313" key="2">
    <source>
        <dbReference type="Proteomes" id="UP000019205"/>
    </source>
</evidence>
<evidence type="ECO:0000313" key="1">
    <source>
        <dbReference type="EMBL" id="EAQ96566.1"/>
    </source>
</evidence>
<dbReference type="Proteomes" id="UP000019205">
    <property type="component" value="Chromosome"/>
</dbReference>
<accession>A4ABQ3</accession>
<dbReference type="RefSeq" id="WP_008293632.1">
    <property type="nucleotide sequence ID" value="NZ_CM002299.1"/>
</dbReference>
<proteinExistence type="predicted"/>
<organism evidence="1 2">
    <name type="scientific">Congregibacter litoralis KT71</name>
    <dbReference type="NCBI Taxonomy" id="314285"/>
    <lineage>
        <taxon>Bacteria</taxon>
        <taxon>Pseudomonadati</taxon>
        <taxon>Pseudomonadota</taxon>
        <taxon>Gammaproteobacteria</taxon>
        <taxon>Cellvibrionales</taxon>
        <taxon>Halieaceae</taxon>
        <taxon>Congregibacter</taxon>
    </lineage>
</organism>
<dbReference type="EMBL" id="AAOA02000004">
    <property type="protein sequence ID" value="EAQ96566.1"/>
    <property type="molecule type" value="Genomic_DNA"/>
</dbReference>